<proteinExistence type="predicted"/>
<gene>
    <name evidence="1" type="ORF">PFISCL1PPCAC_16873</name>
</gene>
<accession>A0AAV5W0F7</accession>
<feature type="non-terminal residue" evidence="1">
    <location>
        <position position="83"/>
    </location>
</feature>
<sequence length="83" mass="9637">NSLEYEAFEEEKGAGLNFEYIRSFVCHEIDWQINPPTGDSNKFDFDPKNLCPLDQLQNATRCLLWNARSKCLKQLDDLLKLKG</sequence>
<dbReference type="AlphaFoldDB" id="A0AAV5W0F7"/>
<protein>
    <submittedName>
        <fullName evidence="1">Uncharacterized protein</fullName>
    </submittedName>
</protein>
<evidence type="ECO:0000313" key="2">
    <source>
        <dbReference type="Proteomes" id="UP001432322"/>
    </source>
</evidence>
<feature type="non-terminal residue" evidence="1">
    <location>
        <position position="1"/>
    </location>
</feature>
<keyword evidence="2" id="KW-1185">Reference proteome</keyword>
<dbReference type="EMBL" id="BTSY01000004">
    <property type="protein sequence ID" value="GMT25576.1"/>
    <property type="molecule type" value="Genomic_DNA"/>
</dbReference>
<dbReference type="Proteomes" id="UP001432322">
    <property type="component" value="Unassembled WGS sequence"/>
</dbReference>
<evidence type="ECO:0000313" key="1">
    <source>
        <dbReference type="EMBL" id="GMT25576.1"/>
    </source>
</evidence>
<reference evidence="1" key="1">
    <citation type="submission" date="2023-10" db="EMBL/GenBank/DDBJ databases">
        <title>Genome assembly of Pristionchus species.</title>
        <authorList>
            <person name="Yoshida K."/>
            <person name="Sommer R.J."/>
        </authorList>
    </citation>
    <scope>NUCLEOTIDE SEQUENCE</scope>
    <source>
        <strain evidence="1">RS5133</strain>
    </source>
</reference>
<comment type="caution">
    <text evidence="1">The sequence shown here is derived from an EMBL/GenBank/DDBJ whole genome shotgun (WGS) entry which is preliminary data.</text>
</comment>
<organism evidence="1 2">
    <name type="scientific">Pristionchus fissidentatus</name>
    <dbReference type="NCBI Taxonomy" id="1538716"/>
    <lineage>
        <taxon>Eukaryota</taxon>
        <taxon>Metazoa</taxon>
        <taxon>Ecdysozoa</taxon>
        <taxon>Nematoda</taxon>
        <taxon>Chromadorea</taxon>
        <taxon>Rhabditida</taxon>
        <taxon>Rhabditina</taxon>
        <taxon>Diplogasteromorpha</taxon>
        <taxon>Diplogasteroidea</taxon>
        <taxon>Neodiplogasteridae</taxon>
        <taxon>Pristionchus</taxon>
    </lineage>
</organism>
<name>A0AAV5W0F7_9BILA</name>